<evidence type="ECO:0000313" key="4">
    <source>
        <dbReference type="EMBL" id="PNP48296.1"/>
    </source>
</evidence>
<evidence type="ECO:0000256" key="2">
    <source>
        <dbReference type="ARBA" id="ARBA00022777"/>
    </source>
</evidence>
<dbReference type="PROSITE" id="PS00584">
    <property type="entry name" value="PFKB_KINASES_2"/>
    <property type="match status" value="1"/>
</dbReference>
<dbReference type="Gene3D" id="3.40.1190.20">
    <property type="match status" value="1"/>
</dbReference>
<evidence type="ECO:0000259" key="3">
    <source>
        <dbReference type="Pfam" id="PF00294"/>
    </source>
</evidence>
<evidence type="ECO:0000313" key="5">
    <source>
        <dbReference type="Proteomes" id="UP000236546"/>
    </source>
</evidence>
<protein>
    <recommendedName>
        <fullName evidence="3">Carbohydrate kinase PfkB domain-containing protein</fullName>
    </recommendedName>
</protein>
<accession>A0A2K0TS09</accession>
<name>A0A2K0TS09_9HYPO</name>
<dbReference type="InterPro" id="IPR052562">
    <property type="entry name" value="Ketohexokinase-related"/>
</dbReference>
<dbReference type="InterPro" id="IPR002173">
    <property type="entry name" value="Carboh/pur_kinase_PfkB_CS"/>
</dbReference>
<proteinExistence type="predicted"/>
<comment type="caution">
    <text evidence="4">The sequence shown here is derived from an EMBL/GenBank/DDBJ whole genome shotgun (WGS) entry which is preliminary data.</text>
</comment>
<keyword evidence="2" id="KW-0418">Kinase</keyword>
<reference evidence="4 5" key="1">
    <citation type="submission" date="2017-02" db="EMBL/GenBank/DDBJ databases">
        <title>Genomes of Trichoderma spp. with biocontrol activity.</title>
        <authorList>
            <person name="Gardiner D."/>
            <person name="Kazan K."/>
            <person name="Vos C."/>
            <person name="Harvey P."/>
        </authorList>
    </citation>
    <scope>NUCLEOTIDE SEQUENCE [LARGE SCALE GENOMIC DNA]</scope>
    <source>
        <strain evidence="4 5">A5MH</strain>
    </source>
</reference>
<keyword evidence="1" id="KW-0808">Transferase</keyword>
<dbReference type="OrthoDB" id="204058at2759"/>
<dbReference type="GO" id="GO:0016301">
    <property type="term" value="F:kinase activity"/>
    <property type="evidence" value="ECO:0007669"/>
    <property type="project" value="UniProtKB-KW"/>
</dbReference>
<dbReference type="InterPro" id="IPR011611">
    <property type="entry name" value="PfkB_dom"/>
</dbReference>
<evidence type="ECO:0000256" key="1">
    <source>
        <dbReference type="ARBA" id="ARBA00022679"/>
    </source>
</evidence>
<sequence>MKHLILIGACYLDTILRQDPTSYQEDEKLRASTLAIRRGGNCPNSLEVLQQLVQPQDAIRMYLVSPLPSKSSSAVQRIKASFGESSPVSLEHSLYRETYTEAASSYIIRSEQTGSRTLVNYNDLPEMTVGEFEAIVQSFSPDDETWWHFEGRIPHTTLKCVRTLRDKLPNAQVSVEIEKPGRDGLRELAAEANVVFYSKSWAENVGHGSAESCLMSEKQQKASLAFCTWGADGAAMCQLPKQQVVHCPVESRAKSDTVVDSVGAGDTFIAGMLYSLVCRNKTWHVSYGLSFAVHLATTKVQREGFQGLGADVHDWLVDNAS</sequence>
<dbReference type="Pfam" id="PF00294">
    <property type="entry name" value="PfkB"/>
    <property type="match status" value="1"/>
</dbReference>
<feature type="domain" description="Carbohydrate kinase PfkB" evidence="3">
    <location>
        <begin position="1"/>
        <end position="306"/>
    </location>
</feature>
<dbReference type="PANTHER" id="PTHR42774:SF3">
    <property type="entry name" value="KETOHEXOKINASE"/>
    <property type="match status" value="1"/>
</dbReference>
<dbReference type="EMBL" id="MTYH01000009">
    <property type="protein sequence ID" value="PNP48296.1"/>
    <property type="molecule type" value="Genomic_DNA"/>
</dbReference>
<dbReference type="PANTHER" id="PTHR42774">
    <property type="entry name" value="PHOSPHOTRANSFERASE SYSTEM TRANSPORT PROTEIN"/>
    <property type="match status" value="1"/>
</dbReference>
<gene>
    <name evidence="4" type="ORF">TGAMA5MH_00579</name>
</gene>
<dbReference type="InterPro" id="IPR029056">
    <property type="entry name" value="Ribokinase-like"/>
</dbReference>
<dbReference type="SUPFAM" id="SSF53613">
    <property type="entry name" value="Ribokinase-like"/>
    <property type="match status" value="1"/>
</dbReference>
<organism evidence="4 5">
    <name type="scientific">Trichoderma gamsii</name>
    <dbReference type="NCBI Taxonomy" id="398673"/>
    <lineage>
        <taxon>Eukaryota</taxon>
        <taxon>Fungi</taxon>
        <taxon>Dikarya</taxon>
        <taxon>Ascomycota</taxon>
        <taxon>Pezizomycotina</taxon>
        <taxon>Sordariomycetes</taxon>
        <taxon>Hypocreomycetidae</taxon>
        <taxon>Hypocreales</taxon>
        <taxon>Hypocreaceae</taxon>
        <taxon>Trichoderma</taxon>
    </lineage>
</organism>
<dbReference type="Proteomes" id="UP000236546">
    <property type="component" value="Unassembled WGS sequence"/>
</dbReference>
<dbReference type="AlphaFoldDB" id="A0A2K0TS09"/>